<dbReference type="InterPro" id="IPR037523">
    <property type="entry name" value="VOC_core"/>
</dbReference>
<protein>
    <recommendedName>
        <fullName evidence="1">VOC domain-containing protein</fullName>
    </recommendedName>
</protein>
<reference evidence="2" key="1">
    <citation type="submission" date="2020-02" db="EMBL/GenBank/DDBJ databases">
        <authorList>
            <person name="Meier V. D."/>
        </authorList>
    </citation>
    <scope>NUCLEOTIDE SEQUENCE</scope>
    <source>
        <strain evidence="2">AVDCRST_MAG75</strain>
    </source>
</reference>
<dbReference type="Gene3D" id="3.10.180.10">
    <property type="entry name" value="2,3-Dihydroxybiphenyl 1,2-Dioxygenase, domain 1"/>
    <property type="match status" value="1"/>
</dbReference>
<sequence>MRVLGICFAGTSTEERRPMTRFVGEVLGLPQFRVDGVEADLFGLPDGSSFAVASLGGMGESSRSLGFLVADLDEAIAEFAAAGVPTDAPAENARERYVHFTAPDGHLYELVERL</sequence>
<accession>A0A6J4NS03</accession>
<proteinExistence type="predicted"/>
<dbReference type="InterPro" id="IPR029068">
    <property type="entry name" value="Glyas_Bleomycin-R_OHBP_Dase"/>
</dbReference>
<dbReference type="SUPFAM" id="SSF54593">
    <property type="entry name" value="Glyoxalase/Bleomycin resistance protein/Dihydroxybiphenyl dioxygenase"/>
    <property type="match status" value="1"/>
</dbReference>
<dbReference type="AlphaFoldDB" id="A0A6J4NS03"/>
<evidence type="ECO:0000259" key="1">
    <source>
        <dbReference type="PROSITE" id="PS51819"/>
    </source>
</evidence>
<feature type="domain" description="VOC" evidence="1">
    <location>
        <begin position="5"/>
        <end position="113"/>
    </location>
</feature>
<name>A0A6J4NS03_9ACTN</name>
<evidence type="ECO:0000313" key="2">
    <source>
        <dbReference type="EMBL" id="CAA9396111.1"/>
    </source>
</evidence>
<gene>
    <name evidence="2" type="ORF">AVDCRST_MAG75-1841</name>
</gene>
<organism evidence="2">
    <name type="scientific">uncultured Propionibacteriaceae bacterium</name>
    <dbReference type="NCBI Taxonomy" id="257457"/>
    <lineage>
        <taxon>Bacteria</taxon>
        <taxon>Bacillati</taxon>
        <taxon>Actinomycetota</taxon>
        <taxon>Actinomycetes</taxon>
        <taxon>Propionibacteriales</taxon>
        <taxon>Propionibacteriaceae</taxon>
        <taxon>environmental samples</taxon>
    </lineage>
</organism>
<dbReference type="PROSITE" id="PS51819">
    <property type="entry name" value="VOC"/>
    <property type="match status" value="1"/>
</dbReference>
<dbReference type="EMBL" id="CADCUO010000115">
    <property type="protein sequence ID" value="CAA9396111.1"/>
    <property type="molecule type" value="Genomic_DNA"/>
</dbReference>